<evidence type="ECO:0000313" key="1">
    <source>
        <dbReference type="EMBL" id="SOY56711.1"/>
    </source>
</evidence>
<comment type="caution">
    <text evidence="1">The sequence shown here is derived from an EMBL/GenBank/DDBJ whole genome shotgun (WGS) entry which is preliminary data.</text>
</comment>
<reference evidence="1 2" key="1">
    <citation type="submission" date="2018-01" db="EMBL/GenBank/DDBJ databases">
        <authorList>
            <person name="Clerissi C."/>
        </authorList>
    </citation>
    <scope>NUCLEOTIDE SEQUENCE [LARGE SCALE GENOMIC DNA]</scope>
    <source>
        <strain evidence="1">Cupriavidus sp. LMG 19464</strain>
    </source>
</reference>
<accession>A0A975X582</accession>
<gene>
    <name evidence="1" type="ORF">CBM2587_A80012</name>
</gene>
<protein>
    <submittedName>
        <fullName evidence="1">Uncharacterized protein</fullName>
    </submittedName>
</protein>
<sequence>MESAGTRARSTGRWRAMKGVPGLTRRSNKRFAAGSCLYHDGGTWEAVRDTDELPHPLALDWVIRANGIAEFSATLDPDCRKLTIAYRLTDGTENCQSAPIPAWVYRGVWRRHEQYRAGDWITHDGALWLAMRDDPGVPAEGNGWRLVVHKGRAGRNGRDCQCCGPSGG</sequence>
<organism evidence="1 2">
    <name type="scientific">Cupriavidus taiwanensis</name>
    <dbReference type="NCBI Taxonomy" id="164546"/>
    <lineage>
        <taxon>Bacteria</taxon>
        <taxon>Pseudomonadati</taxon>
        <taxon>Pseudomonadota</taxon>
        <taxon>Betaproteobacteria</taxon>
        <taxon>Burkholderiales</taxon>
        <taxon>Burkholderiaceae</taxon>
        <taxon>Cupriavidus</taxon>
    </lineage>
</organism>
<dbReference type="EMBL" id="OFSQ01000027">
    <property type="protein sequence ID" value="SOY56711.1"/>
    <property type="molecule type" value="Genomic_DNA"/>
</dbReference>
<dbReference type="Proteomes" id="UP000256780">
    <property type="component" value="Chromosome CBM2587_a"/>
</dbReference>
<evidence type="ECO:0000313" key="2">
    <source>
        <dbReference type="Proteomes" id="UP000256780"/>
    </source>
</evidence>
<proteinExistence type="predicted"/>
<dbReference type="AlphaFoldDB" id="A0A975X582"/>
<name>A0A975X582_9BURK</name>